<organism evidence="2 3">
    <name type="scientific">Rhodococcus baikonurensis</name>
    <dbReference type="NCBI Taxonomy" id="172041"/>
    <lineage>
        <taxon>Bacteria</taxon>
        <taxon>Bacillati</taxon>
        <taxon>Actinomycetota</taxon>
        <taxon>Actinomycetes</taxon>
        <taxon>Mycobacteriales</taxon>
        <taxon>Nocardiaceae</taxon>
        <taxon>Rhodococcus</taxon>
        <taxon>Rhodococcus erythropolis group</taxon>
    </lineage>
</organism>
<dbReference type="RefSeq" id="WP_047270428.1">
    <property type="nucleotide sequence ID" value="NZ_JBHMAS010000028.1"/>
</dbReference>
<name>A0ABV5XE97_9NOCA</name>
<evidence type="ECO:0000259" key="1">
    <source>
        <dbReference type="Pfam" id="PF14472"/>
    </source>
</evidence>
<accession>A0ABV5XE97</accession>
<reference evidence="2 3" key="1">
    <citation type="submission" date="2024-09" db="EMBL/GenBank/DDBJ databases">
        <authorList>
            <person name="Sun Q."/>
            <person name="Mori K."/>
        </authorList>
    </citation>
    <scope>NUCLEOTIDE SEQUENCE [LARGE SCALE GENOMIC DNA]</scope>
    <source>
        <strain evidence="2 3">JCM 11411</strain>
    </source>
</reference>
<proteinExistence type="predicted"/>
<sequence>MAAYRYAGAGSTVEFDDVAGTVTFEHTHWRQPRNKRAASPWIVPVGAIEGISWREATASKSAEMRLLLRGRKGHNRDGRADFNYITGKDKIGALVAALNAAVQTAEPILGFGDDLTPQRAPAPAAVSVNVPVDPTVGPPPPEKATFGGFKLDGKILTYKGQRYRVAGIRASVEIGGTQQRTTLTRMALGTAINPGAGTMIGAMAKKQSHNLYLTIEFPSGTEIMVEVPGNAELLARSFASALNSASRAAES</sequence>
<comment type="caution">
    <text evidence="2">The sequence shown here is derived from an EMBL/GenBank/DDBJ whole genome shotgun (WGS) entry which is preliminary data.</text>
</comment>
<feature type="domain" description="DUF4429" evidence="1">
    <location>
        <begin position="21"/>
        <end position="102"/>
    </location>
</feature>
<keyword evidence="3" id="KW-1185">Reference proteome</keyword>
<evidence type="ECO:0000313" key="3">
    <source>
        <dbReference type="Proteomes" id="UP001589587"/>
    </source>
</evidence>
<protein>
    <submittedName>
        <fullName evidence="2">DUF4429 domain-containing protein</fullName>
    </submittedName>
</protein>
<dbReference type="Pfam" id="PF14472">
    <property type="entry name" value="DUF4429"/>
    <property type="match status" value="1"/>
</dbReference>
<evidence type="ECO:0000313" key="2">
    <source>
        <dbReference type="EMBL" id="MFB9780800.1"/>
    </source>
</evidence>
<dbReference type="EMBL" id="JBHMAS010000028">
    <property type="protein sequence ID" value="MFB9780800.1"/>
    <property type="molecule type" value="Genomic_DNA"/>
</dbReference>
<dbReference type="InterPro" id="IPR027860">
    <property type="entry name" value="DUF4429"/>
</dbReference>
<dbReference type="Proteomes" id="UP001589587">
    <property type="component" value="Unassembled WGS sequence"/>
</dbReference>
<gene>
    <name evidence="2" type="ORF">ACFFQ6_13960</name>
</gene>